<reference evidence="3" key="1">
    <citation type="submission" date="2019-12" db="EMBL/GenBank/DDBJ databases">
        <title>Actinomadura physcomitrii sp. nov., a novel actinomycete isolated from moss [Physcomitrium sphaericum (Ludw) Fuernr].</title>
        <authorList>
            <person name="Zhuang X."/>
        </authorList>
    </citation>
    <scope>NUCLEOTIDE SEQUENCE [LARGE SCALE GENOMIC DNA]</scope>
    <source>
        <strain evidence="3">LD22</strain>
    </source>
</reference>
<dbReference type="Pfam" id="PF01796">
    <property type="entry name" value="OB_ChsH2_C"/>
    <property type="match status" value="1"/>
</dbReference>
<dbReference type="PANTHER" id="PTHR34075">
    <property type="entry name" value="BLR3430 PROTEIN"/>
    <property type="match status" value="1"/>
</dbReference>
<dbReference type="Pfam" id="PF12172">
    <property type="entry name" value="zf-ChsH2"/>
    <property type="match status" value="1"/>
</dbReference>
<dbReference type="AlphaFoldDB" id="A0A6I4MB58"/>
<gene>
    <name evidence="3" type="ORF">F8568_005735</name>
</gene>
<dbReference type="Gene3D" id="6.10.30.10">
    <property type="match status" value="1"/>
</dbReference>
<dbReference type="InterPro" id="IPR022002">
    <property type="entry name" value="ChsH2_Znr"/>
</dbReference>
<dbReference type="PANTHER" id="PTHR34075:SF5">
    <property type="entry name" value="BLR3430 PROTEIN"/>
    <property type="match status" value="1"/>
</dbReference>
<name>A0A6I4MB58_9ACTN</name>
<sequence>MTPMPPLPDTTNALTEPFWAGLREHRLLVQRCAHCEALRYPAAPICPTCLTRGGDWTAVAAEGDLYSFVVYHRALSPAFAEDVPYAIGVVEIQDRLQILSRIDAPPDSLSIGTRMRARYTDVSPEVTLLHWEPAARWKGARND</sequence>
<dbReference type="InterPro" id="IPR002878">
    <property type="entry name" value="ChsH2_C"/>
</dbReference>
<organism evidence="3 4">
    <name type="scientific">Actinomadura physcomitrii</name>
    <dbReference type="NCBI Taxonomy" id="2650748"/>
    <lineage>
        <taxon>Bacteria</taxon>
        <taxon>Bacillati</taxon>
        <taxon>Actinomycetota</taxon>
        <taxon>Actinomycetes</taxon>
        <taxon>Streptosporangiales</taxon>
        <taxon>Thermomonosporaceae</taxon>
        <taxon>Actinomadura</taxon>
    </lineage>
</organism>
<dbReference type="EMBL" id="WBMS02000003">
    <property type="protein sequence ID" value="MVZ99888.1"/>
    <property type="molecule type" value="Genomic_DNA"/>
</dbReference>
<protein>
    <recommendedName>
        <fullName evidence="5">Zn-ribbon domain-containing OB-fold protein</fullName>
    </recommendedName>
</protein>
<accession>A0A6I4MB58</accession>
<dbReference type="InterPro" id="IPR052513">
    <property type="entry name" value="Thioester_dehydratase-like"/>
</dbReference>
<comment type="caution">
    <text evidence="3">The sequence shown here is derived from an EMBL/GenBank/DDBJ whole genome shotgun (WGS) entry which is preliminary data.</text>
</comment>
<evidence type="ECO:0000259" key="1">
    <source>
        <dbReference type="Pfam" id="PF01796"/>
    </source>
</evidence>
<evidence type="ECO:0000259" key="2">
    <source>
        <dbReference type="Pfam" id="PF12172"/>
    </source>
</evidence>
<dbReference type="Proteomes" id="UP000462055">
    <property type="component" value="Unassembled WGS sequence"/>
</dbReference>
<evidence type="ECO:0000313" key="4">
    <source>
        <dbReference type="Proteomes" id="UP000462055"/>
    </source>
</evidence>
<proteinExistence type="predicted"/>
<feature type="domain" description="ChsH2 rubredoxin-like zinc ribbon" evidence="2">
    <location>
        <begin position="19"/>
        <end position="51"/>
    </location>
</feature>
<dbReference type="SUPFAM" id="SSF50249">
    <property type="entry name" value="Nucleic acid-binding proteins"/>
    <property type="match status" value="1"/>
</dbReference>
<dbReference type="InterPro" id="IPR012340">
    <property type="entry name" value="NA-bd_OB-fold"/>
</dbReference>
<feature type="domain" description="ChsH2 C-terminal OB-fold" evidence="1">
    <location>
        <begin position="56"/>
        <end position="119"/>
    </location>
</feature>
<keyword evidence="4" id="KW-1185">Reference proteome</keyword>
<evidence type="ECO:0008006" key="5">
    <source>
        <dbReference type="Google" id="ProtNLM"/>
    </source>
</evidence>
<evidence type="ECO:0000313" key="3">
    <source>
        <dbReference type="EMBL" id="MVZ99888.1"/>
    </source>
</evidence>